<dbReference type="OrthoDB" id="6772952at2759"/>
<gene>
    <name evidence="3" type="ORF">EVAR_79885_1</name>
</gene>
<dbReference type="GO" id="GO:0003824">
    <property type="term" value="F:catalytic activity"/>
    <property type="evidence" value="ECO:0007669"/>
    <property type="project" value="UniProtKB-KW"/>
</dbReference>
<dbReference type="Pfam" id="PF00078">
    <property type="entry name" value="RVT_1"/>
    <property type="match status" value="1"/>
</dbReference>
<accession>A0A4C1TYZ5</accession>
<dbReference type="FunFam" id="3.30.70.270:FF:000026">
    <property type="entry name" value="Transposon Ty3-G Gag-Pol polyprotein"/>
    <property type="match status" value="1"/>
</dbReference>
<dbReference type="InterPro" id="IPR043128">
    <property type="entry name" value="Rev_trsase/Diguanyl_cyclase"/>
</dbReference>
<dbReference type="InterPro" id="IPR041577">
    <property type="entry name" value="RT_RNaseH_2"/>
</dbReference>
<dbReference type="EMBL" id="BGZK01000106">
    <property type="protein sequence ID" value="GBP19285.1"/>
    <property type="molecule type" value="Genomic_DNA"/>
</dbReference>
<evidence type="ECO:0000256" key="1">
    <source>
        <dbReference type="ARBA" id="ARBA00023268"/>
    </source>
</evidence>
<dbReference type="Gene3D" id="3.30.70.270">
    <property type="match status" value="2"/>
</dbReference>
<dbReference type="AlphaFoldDB" id="A0A4C1TYZ5"/>
<protein>
    <submittedName>
        <fullName evidence="3">Uncharacterized protein K02A2.6</fullName>
    </submittedName>
</protein>
<evidence type="ECO:0000313" key="3">
    <source>
        <dbReference type="EMBL" id="GBP19285.1"/>
    </source>
</evidence>
<dbReference type="STRING" id="151549.A0A4C1TYZ5"/>
<proteinExistence type="predicted"/>
<dbReference type="Gene3D" id="3.10.10.10">
    <property type="entry name" value="HIV Type 1 Reverse Transcriptase, subunit A, domain 1"/>
    <property type="match status" value="1"/>
</dbReference>
<organism evidence="3 4">
    <name type="scientific">Eumeta variegata</name>
    <name type="common">Bagworm moth</name>
    <name type="synonym">Eumeta japonica</name>
    <dbReference type="NCBI Taxonomy" id="151549"/>
    <lineage>
        <taxon>Eukaryota</taxon>
        <taxon>Metazoa</taxon>
        <taxon>Ecdysozoa</taxon>
        <taxon>Arthropoda</taxon>
        <taxon>Hexapoda</taxon>
        <taxon>Insecta</taxon>
        <taxon>Pterygota</taxon>
        <taxon>Neoptera</taxon>
        <taxon>Endopterygota</taxon>
        <taxon>Lepidoptera</taxon>
        <taxon>Glossata</taxon>
        <taxon>Ditrysia</taxon>
        <taxon>Tineoidea</taxon>
        <taxon>Psychidae</taxon>
        <taxon>Oiketicinae</taxon>
        <taxon>Eumeta</taxon>
    </lineage>
</organism>
<dbReference type="PANTHER" id="PTHR37984">
    <property type="entry name" value="PROTEIN CBG26694"/>
    <property type="match status" value="1"/>
</dbReference>
<dbReference type="CDD" id="cd01647">
    <property type="entry name" value="RT_LTR"/>
    <property type="match status" value="1"/>
</dbReference>
<feature type="domain" description="Reverse transcriptase" evidence="2">
    <location>
        <begin position="284"/>
        <end position="462"/>
    </location>
</feature>
<name>A0A4C1TYZ5_EUMVA</name>
<dbReference type="PANTHER" id="PTHR37984:SF5">
    <property type="entry name" value="PROTEIN NYNRIN-LIKE"/>
    <property type="match status" value="1"/>
</dbReference>
<dbReference type="Proteomes" id="UP000299102">
    <property type="component" value="Unassembled WGS sequence"/>
</dbReference>
<dbReference type="InterPro" id="IPR000477">
    <property type="entry name" value="RT_dom"/>
</dbReference>
<reference evidence="3 4" key="1">
    <citation type="journal article" date="2019" name="Commun. Biol.">
        <title>The bagworm genome reveals a unique fibroin gene that provides high tensile strength.</title>
        <authorList>
            <person name="Kono N."/>
            <person name="Nakamura H."/>
            <person name="Ohtoshi R."/>
            <person name="Tomita M."/>
            <person name="Numata K."/>
            <person name="Arakawa K."/>
        </authorList>
    </citation>
    <scope>NUCLEOTIDE SEQUENCE [LARGE SCALE GENOMIC DNA]</scope>
</reference>
<evidence type="ECO:0000313" key="4">
    <source>
        <dbReference type="Proteomes" id="UP000299102"/>
    </source>
</evidence>
<dbReference type="SUPFAM" id="SSF56672">
    <property type="entry name" value="DNA/RNA polymerases"/>
    <property type="match status" value="1"/>
</dbReference>
<dbReference type="InterPro" id="IPR043502">
    <property type="entry name" value="DNA/RNA_pol_sf"/>
</dbReference>
<sequence length="673" mass="75422">MIKRSVLPSAITSTARNRAREDMAEWAARVHSPVTAIFKRWSWSSPYSARARRSGDSGGASSVGGVFALKTATGGQAAPLESASSGGRRRGRRPRRAVKYFQCPGEGRRQGFHYLAAELAGDVEDSGSAVSAMSNTFYTAYFKHQALSRINGSLRCYDGSPITPAEVVHYRLPTEGAKQIKFYIIDNGCHVQPAPILGRDFMSEFNLGISEMKYIDNPVIEETSVAKILMNKFPAVFSNKLGKLNKFKVQLQLKPDAKPIFFKPRPVPFALKPKVDEALDKLIETGILKSVNYSDYATPITPVLKSDGTVRVCGDYSVTLNKVLHIDRYPLPRIEELFARLHEGKEFSKLDLSMAYMQLELTEDSQPLTCINTHRGLFQFTRLVFGLSSAPAIFQKTMERILAGIEGICIFLDDILISGPNKDTHRKRLNEVLNRLQEAGLTLQKEKCVFFQKSIEYLGFVIDKDGLHTSPGKVKAIKEAEPPKNVSQLKSFLGLVNYYRSFVPRMSTILGPLHDLLKMGAKWMWSEAHQSAFETVKRALESELALAHYDPRLSTVLTVDASPTGLGAVLAQQQEDGSERVIAFASRALTPRQIHLFSKPIISHFYQYLGTKRDPEMTANRLQRYALFLSAYNYTVQYVRSANNVADYLSRSHPQARGCRQERRGDMRGERRC</sequence>
<dbReference type="Pfam" id="PF17919">
    <property type="entry name" value="RT_RNaseH_2"/>
    <property type="match status" value="1"/>
</dbReference>
<keyword evidence="1" id="KW-0511">Multifunctional enzyme</keyword>
<evidence type="ECO:0000259" key="2">
    <source>
        <dbReference type="PROSITE" id="PS50878"/>
    </source>
</evidence>
<keyword evidence="4" id="KW-1185">Reference proteome</keyword>
<dbReference type="GO" id="GO:0071897">
    <property type="term" value="P:DNA biosynthetic process"/>
    <property type="evidence" value="ECO:0007669"/>
    <property type="project" value="UniProtKB-ARBA"/>
</dbReference>
<dbReference type="InterPro" id="IPR050951">
    <property type="entry name" value="Retrovirus_Pol_polyprotein"/>
</dbReference>
<comment type="caution">
    <text evidence="3">The sequence shown here is derived from an EMBL/GenBank/DDBJ whole genome shotgun (WGS) entry which is preliminary data.</text>
</comment>
<dbReference type="PROSITE" id="PS50878">
    <property type="entry name" value="RT_POL"/>
    <property type="match status" value="1"/>
</dbReference>